<feature type="transmembrane region" description="Helical" evidence="3">
    <location>
        <begin position="71"/>
        <end position="95"/>
    </location>
</feature>
<keyword evidence="1" id="KW-0862">Zinc</keyword>
<organism evidence="5 6">
    <name type="scientific">Perkinsus chesapeaki</name>
    <name type="common">Clam parasite</name>
    <name type="synonym">Perkinsus andrewsi</name>
    <dbReference type="NCBI Taxonomy" id="330153"/>
    <lineage>
        <taxon>Eukaryota</taxon>
        <taxon>Sar</taxon>
        <taxon>Alveolata</taxon>
        <taxon>Perkinsozoa</taxon>
        <taxon>Perkinsea</taxon>
        <taxon>Perkinsida</taxon>
        <taxon>Perkinsidae</taxon>
        <taxon>Perkinsus</taxon>
    </lineage>
</organism>
<dbReference type="InterPro" id="IPR013083">
    <property type="entry name" value="Znf_RING/FYVE/PHD"/>
</dbReference>
<dbReference type="PANTHER" id="PTHR45676:SF41">
    <property type="entry name" value="RING-H2 FINGER PROTEIN ATL66"/>
    <property type="match status" value="1"/>
</dbReference>
<dbReference type="GO" id="GO:0016567">
    <property type="term" value="P:protein ubiquitination"/>
    <property type="evidence" value="ECO:0007669"/>
    <property type="project" value="TreeGrafter"/>
</dbReference>
<name>A0A7J6MZC1_PERCH</name>
<keyword evidence="1" id="KW-0863">Zinc-finger</keyword>
<proteinExistence type="predicted"/>
<evidence type="ECO:0000313" key="6">
    <source>
        <dbReference type="Proteomes" id="UP000591131"/>
    </source>
</evidence>
<keyword evidence="3" id="KW-0812">Transmembrane</keyword>
<evidence type="ECO:0000259" key="4">
    <source>
        <dbReference type="PROSITE" id="PS50089"/>
    </source>
</evidence>
<dbReference type="Pfam" id="PF17123">
    <property type="entry name" value="zf-RING_11"/>
    <property type="match status" value="1"/>
</dbReference>
<feature type="domain" description="RING-type" evidence="4">
    <location>
        <begin position="157"/>
        <end position="184"/>
    </location>
</feature>
<feature type="transmembrane region" description="Helical" evidence="3">
    <location>
        <begin position="30"/>
        <end position="51"/>
    </location>
</feature>
<dbReference type="GO" id="GO:0008270">
    <property type="term" value="F:zinc ion binding"/>
    <property type="evidence" value="ECO:0007669"/>
    <property type="project" value="UniProtKB-KW"/>
</dbReference>
<comment type="caution">
    <text evidence="5">The sequence shown here is derived from an EMBL/GenBank/DDBJ whole genome shotgun (WGS) entry which is preliminary data.</text>
</comment>
<protein>
    <recommendedName>
        <fullName evidence="4">RING-type domain-containing protein</fullName>
    </recommendedName>
</protein>
<sequence>METIHQVRGPAGPAHSAAPKEPANGPVTELARVITQAIIYATLAWSFYYYFLPWYGGLRKLLSHALQAYLIAHLLIELLIRIYLGVVSRMIIKALDKLRVKFRRRKHRRRGKHRRKQKSRGKWWKRQLTDKSALRLKALRVLPYKKVPQCSRAESECTICLATFKNIDQCRILPCKHFFHRECIDSTFCEFTIA</sequence>
<dbReference type="AlphaFoldDB" id="A0A7J6MZC1"/>
<dbReference type="PANTHER" id="PTHR45676">
    <property type="entry name" value="RING-H2 FINGER PROTEIN ATL51-RELATED"/>
    <property type="match status" value="1"/>
</dbReference>
<keyword evidence="1" id="KW-0479">Metal-binding</keyword>
<dbReference type="Proteomes" id="UP000591131">
    <property type="component" value="Unassembled WGS sequence"/>
</dbReference>
<gene>
    <name evidence="5" type="ORF">FOL47_004187</name>
</gene>
<dbReference type="SUPFAM" id="SSF57850">
    <property type="entry name" value="RING/U-box"/>
    <property type="match status" value="1"/>
</dbReference>
<evidence type="ECO:0000256" key="2">
    <source>
        <dbReference type="SAM" id="MobiDB-lite"/>
    </source>
</evidence>
<keyword evidence="3" id="KW-0472">Membrane</keyword>
<evidence type="ECO:0000313" key="5">
    <source>
        <dbReference type="EMBL" id="KAF4676945.1"/>
    </source>
</evidence>
<evidence type="ECO:0000256" key="1">
    <source>
        <dbReference type="PROSITE-ProRule" id="PRU00175"/>
    </source>
</evidence>
<keyword evidence="3" id="KW-1133">Transmembrane helix</keyword>
<dbReference type="InterPro" id="IPR001841">
    <property type="entry name" value="Znf_RING"/>
</dbReference>
<dbReference type="SMART" id="SM00184">
    <property type="entry name" value="RING"/>
    <property type="match status" value="1"/>
</dbReference>
<evidence type="ECO:0000256" key="3">
    <source>
        <dbReference type="SAM" id="Phobius"/>
    </source>
</evidence>
<dbReference type="EMBL" id="JAAPAO010000024">
    <property type="protein sequence ID" value="KAF4676945.1"/>
    <property type="molecule type" value="Genomic_DNA"/>
</dbReference>
<dbReference type="Gene3D" id="3.30.40.10">
    <property type="entry name" value="Zinc/RING finger domain, C3HC4 (zinc finger)"/>
    <property type="match status" value="1"/>
</dbReference>
<keyword evidence="6" id="KW-1185">Reference proteome</keyword>
<dbReference type="PROSITE" id="PS50089">
    <property type="entry name" value="ZF_RING_2"/>
    <property type="match status" value="1"/>
</dbReference>
<reference evidence="5 6" key="1">
    <citation type="submission" date="2020-04" db="EMBL/GenBank/DDBJ databases">
        <title>Perkinsus chesapeaki whole genome sequence.</title>
        <authorList>
            <person name="Bogema D.R."/>
        </authorList>
    </citation>
    <scope>NUCLEOTIDE SEQUENCE [LARGE SCALE GENOMIC DNA]</scope>
    <source>
        <strain evidence="5">ATCC PRA-425</strain>
    </source>
</reference>
<feature type="region of interest" description="Disordered" evidence="2">
    <location>
        <begin position="1"/>
        <end position="23"/>
    </location>
</feature>
<accession>A0A7J6MZC1</accession>
<dbReference type="OrthoDB" id="9984778at2759"/>